<reference evidence="2" key="1">
    <citation type="journal article" date="2014" name="Front. Microbiol.">
        <title>High frequency of phylogenetically diverse reductive dehalogenase-homologous genes in deep subseafloor sedimentary metagenomes.</title>
        <authorList>
            <person name="Kawai M."/>
            <person name="Futagami T."/>
            <person name="Toyoda A."/>
            <person name="Takaki Y."/>
            <person name="Nishi S."/>
            <person name="Hori S."/>
            <person name="Arai W."/>
            <person name="Tsubouchi T."/>
            <person name="Morono Y."/>
            <person name="Uchiyama I."/>
            <person name="Ito T."/>
            <person name="Fujiyama A."/>
            <person name="Inagaki F."/>
            <person name="Takami H."/>
        </authorList>
    </citation>
    <scope>NUCLEOTIDE SEQUENCE</scope>
    <source>
        <strain evidence="2">Expedition CK06-06</strain>
    </source>
</reference>
<comment type="caution">
    <text evidence="2">The sequence shown here is derived from an EMBL/GenBank/DDBJ whole genome shotgun (WGS) entry which is preliminary data.</text>
</comment>
<keyword evidence="1" id="KW-1133">Transmembrane helix</keyword>
<sequence length="57" mass="6339">MILKRIVVSIIVWILSAFVIACIGSLGEDNKTQTVIYILALIIPTVLAIYMGVWAKY</sequence>
<gene>
    <name evidence="2" type="ORF">S01H1_50254</name>
</gene>
<accession>X0W9M7</accession>
<feature type="transmembrane region" description="Helical" evidence="1">
    <location>
        <begin position="34"/>
        <end position="55"/>
    </location>
</feature>
<protein>
    <submittedName>
        <fullName evidence="2">Uncharacterized protein</fullName>
    </submittedName>
</protein>
<evidence type="ECO:0000256" key="1">
    <source>
        <dbReference type="SAM" id="Phobius"/>
    </source>
</evidence>
<dbReference type="AlphaFoldDB" id="X0W9M7"/>
<keyword evidence="1" id="KW-0472">Membrane</keyword>
<keyword evidence="1" id="KW-0812">Transmembrane</keyword>
<name>X0W9M7_9ZZZZ</name>
<feature type="transmembrane region" description="Helical" evidence="1">
    <location>
        <begin position="6"/>
        <end position="27"/>
    </location>
</feature>
<organism evidence="2">
    <name type="scientific">marine sediment metagenome</name>
    <dbReference type="NCBI Taxonomy" id="412755"/>
    <lineage>
        <taxon>unclassified sequences</taxon>
        <taxon>metagenomes</taxon>
        <taxon>ecological metagenomes</taxon>
    </lineage>
</organism>
<evidence type="ECO:0000313" key="2">
    <source>
        <dbReference type="EMBL" id="GAG27644.1"/>
    </source>
</evidence>
<proteinExistence type="predicted"/>
<dbReference type="EMBL" id="BARS01032377">
    <property type="protein sequence ID" value="GAG27644.1"/>
    <property type="molecule type" value="Genomic_DNA"/>
</dbReference>
<dbReference type="PROSITE" id="PS51257">
    <property type="entry name" value="PROKAR_LIPOPROTEIN"/>
    <property type="match status" value="1"/>
</dbReference>